<dbReference type="InterPro" id="IPR050857">
    <property type="entry name" value="D-2-hydroxyacid_DH"/>
</dbReference>
<dbReference type="EMBL" id="LGUT01001963">
    <property type="protein sequence ID" value="KOG87920.1"/>
    <property type="molecule type" value="Genomic_DNA"/>
</dbReference>
<sequence length="174" mass="18670">GMGRVGTAAARLLAAFGAEVGYFSRTRLDPDHERRIGAEYRPLEELLPAADVVSLHVRADAADYRFGAREFALMRPGRYFVNTSRGGLVNEAALATALRSGRLAGAALDVFAAEPLAPASPLDGAPNLLLTPHIAGRTREVAEMYFRSACANIVRLEAGQPLRDLIEPMARGAR</sequence>
<gene>
    <name evidence="5" type="ORF">ADK38_22715</name>
</gene>
<accession>A0ABR5J3E3</accession>
<evidence type="ECO:0000313" key="5">
    <source>
        <dbReference type="EMBL" id="KOG87920.1"/>
    </source>
</evidence>
<dbReference type="InterPro" id="IPR006140">
    <property type="entry name" value="D-isomer_DH_NAD-bd"/>
</dbReference>
<dbReference type="Pfam" id="PF02826">
    <property type="entry name" value="2-Hacid_dh_C"/>
    <property type="match status" value="1"/>
</dbReference>
<keyword evidence="3" id="KW-0520">NAD</keyword>
<comment type="caution">
    <text evidence="5">The sequence shown here is derived from an EMBL/GenBank/DDBJ whole genome shotgun (WGS) entry which is preliminary data.</text>
</comment>
<keyword evidence="2" id="KW-0560">Oxidoreductase</keyword>
<evidence type="ECO:0000313" key="6">
    <source>
        <dbReference type="Proteomes" id="UP000037020"/>
    </source>
</evidence>
<evidence type="ECO:0000256" key="2">
    <source>
        <dbReference type="ARBA" id="ARBA00023002"/>
    </source>
</evidence>
<feature type="non-terminal residue" evidence="5">
    <location>
        <position position="1"/>
    </location>
</feature>
<dbReference type="SUPFAM" id="SSF51735">
    <property type="entry name" value="NAD(P)-binding Rossmann-fold domains"/>
    <property type="match status" value="1"/>
</dbReference>
<organism evidence="5 6">
    <name type="scientific">Streptomyces varsoviensis</name>
    <dbReference type="NCBI Taxonomy" id="67373"/>
    <lineage>
        <taxon>Bacteria</taxon>
        <taxon>Bacillati</taxon>
        <taxon>Actinomycetota</taxon>
        <taxon>Actinomycetes</taxon>
        <taxon>Kitasatosporales</taxon>
        <taxon>Streptomycetaceae</taxon>
        <taxon>Streptomyces</taxon>
    </lineage>
</organism>
<evidence type="ECO:0000256" key="1">
    <source>
        <dbReference type="ARBA" id="ARBA00005854"/>
    </source>
</evidence>
<keyword evidence="6" id="KW-1185">Reference proteome</keyword>
<dbReference type="Proteomes" id="UP000037020">
    <property type="component" value="Unassembled WGS sequence"/>
</dbReference>
<reference evidence="5 6" key="1">
    <citation type="submission" date="2015-07" db="EMBL/GenBank/DDBJ databases">
        <authorList>
            <person name="Ju K.-S."/>
            <person name="Doroghazi J.R."/>
            <person name="Metcalf W.W."/>
        </authorList>
    </citation>
    <scope>NUCLEOTIDE SEQUENCE [LARGE SCALE GENOMIC DNA]</scope>
    <source>
        <strain evidence="5 6">NRRL B-3589</strain>
    </source>
</reference>
<comment type="similarity">
    <text evidence="1">Belongs to the D-isomer specific 2-hydroxyacid dehydrogenase family.</text>
</comment>
<dbReference type="Gene3D" id="3.40.50.720">
    <property type="entry name" value="NAD(P)-binding Rossmann-like Domain"/>
    <property type="match status" value="2"/>
</dbReference>
<feature type="domain" description="D-isomer specific 2-hydroxyacid dehydrogenase NAD-binding" evidence="4">
    <location>
        <begin position="1"/>
        <end position="135"/>
    </location>
</feature>
<dbReference type="InterPro" id="IPR029753">
    <property type="entry name" value="D-isomer_DH_CS"/>
</dbReference>
<dbReference type="InterPro" id="IPR036291">
    <property type="entry name" value="NAD(P)-bd_dom_sf"/>
</dbReference>
<evidence type="ECO:0000259" key="4">
    <source>
        <dbReference type="Pfam" id="PF02826"/>
    </source>
</evidence>
<dbReference type="PROSITE" id="PS00671">
    <property type="entry name" value="D_2_HYDROXYACID_DH_3"/>
    <property type="match status" value="1"/>
</dbReference>
<dbReference type="PANTHER" id="PTHR42789:SF1">
    <property type="entry name" value="D-ISOMER SPECIFIC 2-HYDROXYACID DEHYDROGENASE FAMILY PROTEIN (AFU_ORTHOLOGUE AFUA_6G10090)"/>
    <property type="match status" value="1"/>
</dbReference>
<proteinExistence type="inferred from homology"/>
<evidence type="ECO:0000256" key="3">
    <source>
        <dbReference type="ARBA" id="ARBA00023027"/>
    </source>
</evidence>
<protein>
    <recommendedName>
        <fullName evidence="4">D-isomer specific 2-hydroxyacid dehydrogenase NAD-binding domain-containing protein</fullName>
    </recommendedName>
</protein>
<name>A0ABR5J3E3_9ACTN</name>
<dbReference type="PANTHER" id="PTHR42789">
    <property type="entry name" value="D-ISOMER SPECIFIC 2-HYDROXYACID DEHYDROGENASE FAMILY PROTEIN (AFU_ORTHOLOGUE AFUA_6G10090)"/>
    <property type="match status" value="1"/>
</dbReference>